<dbReference type="EMBL" id="CATQJL010000223">
    <property type="protein sequence ID" value="CAJ0599144.1"/>
    <property type="molecule type" value="Genomic_DNA"/>
</dbReference>
<dbReference type="Proteomes" id="UP001176961">
    <property type="component" value="Unassembled WGS sequence"/>
</dbReference>
<protein>
    <submittedName>
        <fullName evidence="2">Uncharacterized protein</fullName>
    </submittedName>
</protein>
<keyword evidence="3" id="KW-1185">Reference proteome</keyword>
<keyword evidence="1" id="KW-0732">Signal</keyword>
<proteinExistence type="predicted"/>
<evidence type="ECO:0000256" key="1">
    <source>
        <dbReference type="SAM" id="SignalP"/>
    </source>
</evidence>
<evidence type="ECO:0000313" key="2">
    <source>
        <dbReference type="EMBL" id="CAJ0599144.1"/>
    </source>
</evidence>
<name>A0AA36GW03_CYLNA</name>
<gene>
    <name evidence="2" type="ORF">CYNAS_LOCUS11127</name>
</gene>
<sequence length="143" mass="16163">MVVSKMLLIFVAYLFSVAYGASSWDMVEVLLVSEHYGHNSQHSALDDFNDLFDEFAESQGIHFNKRNFRELQTNTNGLFLAKYGLRGIDCEGFRKFLSGIKAQKYHLHYASVKCGPATFSLCMAFSCEPYEVSRIATTTSGNY</sequence>
<feature type="signal peptide" evidence="1">
    <location>
        <begin position="1"/>
        <end position="23"/>
    </location>
</feature>
<comment type="caution">
    <text evidence="2">The sequence shown here is derived from an EMBL/GenBank/DDBJ whole genome shotgun (WGS) entry which is preliminary data.</text>
</comment>
<organism evidence="2 3">
    <name type="scientific">Cylicocyclus nassatus</name>
    <name type="common">Nematode worm</name>
    <dbReference type="NCBI Taxonomy" id="53992"/>
    <lineage>
        <taxon>Eukaryota</taxon>
        <taxon>Metazoa</taxon>
        <taxon>Ecdysozoa</taxon>
        <taxon>Nematoda</taxon>
        <taxon>Chromadorea</taxon>
        <taxon>Rhabditida</taxon>
        <taxon>Rhabditina</taxon>
        <taxon>Rhabditomorpha</taxon>
        <taxon>Strongyloidea</taxon>
        <taxon>Strongylidae</taxon>
        <taxon>Cylicocyclus</taxon>
    </lineage>
</organism>
<dbReference type="Pfam" id="PF17619">
    <property type="entry name" value="SCVP"/>
    <property type="match status" value="1"/>
</dbReference>
<dbReference type="InterPro" id="IPR035126">
    <property type="entry name" value="SCVP"/>
</dbReference>
<feature type="chain" id="PRO_5041429836" evidence="1">
    <location>
        <begin position="24"/>
        <end position="143"/>
    </location>
</feature>
<reference evidence="2" key="1">
    <citation type="submission" date="2023-07" db="EMBL/GenBank/DDBJ databases">
        <authorList>
            <consortium name="CYATHOMIX"/>
        </authorList>
    </citation>
    <scope>NUCLEOTIDE SEQUENCE</scope>
    <source>
        <strain evidence="2">N/A</strain>
    </source>
</reference>
<accession>A0AA36GW03</accession>
<dbReference type="AlphaFoldDB" id="A0AA36GW03"/>
<evidence type="ECO:0000313" key="3">
    <source>
        <dbReference type="Proteomes" id="UP001176961"/>
    </source>
</evidence>